<dbReference type="PANTHER" id="PTHR34130">
    <property type="entry name" value="OS08G0243800 PROTEIN"/>
    <property type="match status" value="1"/>
</dbReference>
<accession>A0AAV1QZG7</accession>
<feature type="region of interest" description="Disordered" evidence="1">
    <location>
        <begin position="83"/>
        <end position="142"/>
    </location>
</feature>
<proteinExistence type="predicted"/>
<sequence length="240" mass="27055">MENATNIYHHDCELEPDQDLSFGDLPLFIRKEPERNNYYHDDQEPRNSFSSQDFFEFLPPEQDTETNPAQDIIFFGRHILPKTKQSANSPNPSADQTNSHSPFNSSAHLSSNRSRRSHSLQFETAKPSPTPPSTGSFRDQYYSSNNSRKHKVLIGLAKIPPKMELSDIKKRQSRQAPAPMIPTAVLAVDEKPLVDGSNRSGLDHPCIGSEIDFRNSMYRQSIVLLKRGSECSSNDSASAY</sequence>
<evidence type="ECO:0000256" key="1">
    <source>
        <dbReference type="SAM" id="MobiDB-lite"/>
    </source>
</evidence>
<feature type="compositionally biased region" description="Polar residues" evidence="1">
    <location>
        <begin position="133"/>
        <end position="142"/>
    </location>
</feature>
<reference evidence="2 3" key="1">
    <citation type="submission" date="2024-01" db="EMBL/GenBank/DDBJ databases">
        <authorList>
            <person name="Waweru B."/>
        </authorList>
    </citation>
    <scope>NUCLEOTIDE SEQUENCE [LARGE SCALE GENOMIC DNA]</scope>
</reference>
<keyword evidence="3" id="KW-1185">Reference proteome</keyword>
<organism evidence="2 3">
    <name type="scientific">Dovyalis caffra</name>
    <dbReference type="NCBI Taxonomy" id="77055"/>
    <lineage>
        <taxon>Eukaryota</taxon>
        <taxon>Viridiplantae</taxon>
        <taxon>Streptophyta</taxon>
        <taxon>Embryophyta</taxon>
        <taxon>Tracheophyta</taxon>
        <taxon>Spermatophyta</taxon>
        <taxon>Magnoliopsida</taxon>
        <taxon>eudicotyledons</taxon>
        <taxon>Gunneridae</taxon>
        <taxon>Pentapetalae</taxon>
        <taxon>rosids</taxon>
        <taxon>fabids</taxon>
        <taxon>Malpighiales</taxon>
        <taxon>Salicaceae</taxon>
        <taxon>Flacourtieae</taxon>
        <taxon>Dovyalis</taxon>
    </lineage>
</organism>
<feature type="compositionally biased region" description="Polar residues" evidence="1">
    <location>
        <begin position="83"/>
        <end position="103"/>
    </location>
</feature>
<dbReference type="PANTHER" id="PTHR34130:SF8">
    <property type="entry name" value="TRANSMEMBRANE PROTEIN"/>
    <property type="match status" value="1"/>
</dbReference>
<dbReference type="EMBL" id="CAWUPB010000850">
    <property type="protein sequence ID" value="CAK7325509.1"/>
    <property type="molecule type" value="Genomic_DNA"/>
</dbReference>
<dbReference type="AlphaFoldDB" id="A0AAV1QZG7"/>
<name>A0AAV1QZG7_9ROSI</name>
<evidence type="ECO:0000313" key="2">
    <source>
        <dbReference type="EMBL" id="CAK7325509.1"/>
    </source>
</evidence>
<dbReference type="Proteomes" id="UP001314170">
    <property type="component" value="Unassembled WGS sequence"/>
</dbReference>
<gene>
    <name evidence="2" type="ORF">DCAF_LOCUS3188</name>
</gene>
<comment type="caution">
    <text evidence="2">The sequence shown here is derived from an EMBL/GenBank/DDBJ whole genome shotgun (WGS) entry which is preliminary data.</text>
</comment>
<protein>
    <submittedName>
        <fullName evidence="2">Uncharacterized protein</fullName>
    </submittedName>
</protein>
<evidence type="ECO:0000313" key="3">
    <source>
        <dbReference type="Proteomes" id="UP001314170"/>
    </source>
</evidence>